<evidence type="ECO:0000313" key="5">
    <source>
        <dbReference type="Proteomes" id="UP000297891"/>
    </source>
</evidence>
<keyword evidence="1" id="KW-0378">Hydrolase</keyword>
<dbReference type="Gene3D" id="3.30.450.40">
    <property type="match status" value="2"/>
</dbReference>
<keyword evidence="5" id="KW-1185">Reference proteome</keyword>
<evidence type="ECO:0000259" key="2">
    <source>
        <dbReference type="SMART" id="SM00065"/>
    </source>
</evidence>
<dbReference type="OrthoDB" id="9773346at2"/>
<dbReference type="GO" id="GO:0016791">
    <property type="term" value="F:phosphatase activity"/>
    <property type="evidence" value="ECO:0007669"/>
    <property type="project" value="TreeGrafter"/>
</dbReference>
<evidence type="ECO:0000313" key="4">
    <source>
        <dbReference type="EMBL" id="TGK92951.1"/>
    </source>
</evidence>
<dbReference type="SUPFAM" id="SSF55781">
    <property type="entry name" value="GAF domain-like"/>
    <property type="match status" value="2"/>
</dbReference>
<dbReference type="FunFam" id="3.60.40.10:FF:000045">
    <property type="entry name" value="Stage II sporulation protein E"/>
    <property type="match status" value="1"/>
</dbReference>
<dbReference type="InterPro" id="IPR003018">
    <property type="entry name" value="GAF"/>
</dbReference>
<organism evidence="4 5">
    <name type="scientific">Leptospira brenneri</name>
    <dbReference type="NCBI Taxonomy" id="2023182"/>
    <lineage>
        <taxon>Bacteria</taxon>
        <taxon>Pseudomonadati</taxon>
        <taxon>Spirochaetota</taxon>
        <taxon>Spirochaetia</taxon>
        <taxon>Leptospirales</taxon>
        <taxon>Leptospiraceae</taxon>
        <taxon>Leptospira</taxon>
    </lineage>
</organism>
<feature type="domain" description="GAF" evidence="2">
    <location>
        <begin position="23"/>
        <end position="172"/>
    </location>
</feature>
<dbReference type="Pfam" id="PF01590">
    <property type="entry name" value="GAF"/>
    <property type="match status" value="1"/>
</dbReference>
<dbReference type="Pfam" id="PF07228">
    <property type="entry name" value="SpoIIE"/>
    <property type="match status" value="1"/>
</dbReference>
<reference evidence="4" key="1">
    <citation type="journal article" date="2019" name="PLoS Negl. Trop. Dis.">
        <title>Revisiting the worldwide diversity of Leptospira species in the environment.</title>
        <authorList>
            <person name="Vincent A.T."/>
            <person name="Schiettekatte O."/>
            <person name="Bourhy P."/>
            <person name="Veyrier F.J."/>
            <person name="Picardeau M."/>
        </authorList>
    </citation>
    <scope>NUCLEOTIDE SEQUENCE [LARGE SCALE GENOMIC DNA]</scope>
    <source>
        <strain evidence="4">201800277</strain>
    </source>
</reference>
<dbReference type="PANTHER" id="PTHR43156:SF2">
    <property type="entry name" value="STAGE II SPORULATION PROTEIN E"/>
    <property type="match status" value="1"/>
</dbReference>
<evidence type="ECO:0000256" key="1">
    <source>
        <dbReference type="ARBA" id="ARBA00022801"/>
    </source>
</evidence>
<dbReference type="InterPro" id="IPR001932">
    <property type="entry name" value="PPM-type_phosphatase-like_dom"/>
</dbReference>
<dbReference type="RefSeq" id="WP_100791963.1">
    <property type="nucleotide sequence ID" value="NZ_NPDQ01000008.1"/>
</dbReference>
<dbReference type="Gene3D" id="3.60.40.10">
    <property type="entry name" value="PPM-type phosphatase domain"/>
    <property type="match status" value="1"/>
</dbReference>
<comment type="caution">
    <text evidence="4">The sequence shown here is derived from an EMBL/GenBank/DDBJ whole genome shotgun (WGS) entry which is preliminary data.</text>
</comment>
<dbReference type="SUPFAM" id="SSF81606">
    <property type="entry name" value="PP2C-like"/>
    <property type="match status" value="1"/>
</dbReference>
<name>A0A2M9XY84_9LEPT</name>
<proteinExistence type="predicted"/>
<accession>A0A2M9XY84</accession>
<protein>
    <submittedName>
        <fullName evidence="4">GAF domain-containing protein</fullName>
    </submittedName>
</protein>
<dbReference type="PANTHER" id="PTHR43156">
    <property type="entry name" value="STAGE II SPORULATION PROTEIN E-RELATED"/>
    <property type="match status" value="1"/>
</dbReference>
<dbReference type="InterPro" id="IPR036457">
    <property type="entry name" value="PPM-type-like_dom_sf"/>
</dbReference>
<sequence length="581" mass="65189">MPTKLLTLGLISDITSRINSHEDLDTLLSEIMGITRDVLQTEGSSLLLYDKENDQLVFNTTSGLKEESLAHLTVPRGKGIAGMVLETLKPEIVNDAANDPRIFKAIDQKVGYVTRNLICVPMIAQGEVQGVLEAVNSLDNREFNNNDIKILKYLSNLAAIAVKNRLLIDSLNLRANELNGLFQISQALANIQSSDEFMDLAVKTISEVLQVDRVSLNFEKIEKKGLPRSKSKGFSDQIHDEDVEVLLFADKADWMFKGFKIITANSPQGIQLTHKGLFQHSMILFPILKNKEWLGSLVVSDKTSRTRFDEMDIRILRTLTNQVGEAYTALQVKIQSERLKNIDRDMQVAAMIQKHSLPIIPKQYSLLEFDTYYQASREIGGDFYDMVVHGKDEVSVIIADVSGKGTPAALFMEFSKTVLQQEVSKTTSTSEALFNANQILQDKSGFLMFVTAMLVRINMTKKELTYSSAGHNLQIIYRKKHHKIQHLSGKGQPMGIGNCEFSEHTVSYLPGDLLVLYTDGVTEAMNLKEELFSEERLESVILSHINDPPEVIRQAILQKVSEFVGEAEPHDDLSLFIIRLN</sequence>
<gene>
    <name evidence="4" type="ORF">EHQ30_12010</name>
</gene>
<dbReference type="Pfam" id="PF13185">
    <property type="entry name" value="GAF_2"/>
    <property type="match status" value="1"/>
</dbReference>
<feature type="domain" description="PPM-type phosphatase" evidence="3">
    <location>
        <begin position="364"/>
        <end position="580"/>
    </location>
</feature>
<dbReference type="EMBL" id="RQFP01000008">
    <property type="protein sequence ID" value="TGK92951.1"/>
    <property type="molecule type" value="Genomic_DNA"/>
</dbReference>
<dbReference type="AlphaFoldDB" id="A0A2M9XY84"/>
<evidence type="ECO:0000259" key="3">
    <source>
        <dbReference type="SMART" id="SM00331"/>
    </source>
</evidence>
<dbReference type="SMART" id="SM00065">
    <property type="entry name" value="GAF"/>
    <property type="match status" value="1"/>
</dbReference>
<dbReference type="InterPro" id="IPR052016">
    <property type="entry name" value="Bact_Sigma-Reg"/>
</dbReference>
<dbReference type="Proteomes" id="UP000297891">
    <property type="component" value="Unassembled WGS sequence"/>
</dbReference>
<dbReference type="InterPro" id="IPR029016">
    <property type="entry name" value="GAF-like_dom_sf"/>
</dbReference>
<dbReference type="SMART" id="SM00331">
    <property type="entry name" value="PP2C_SIG"/>
    <property type="match status" value="1"/>
</dbReference>